<keyword evidence="4" id="KW-1185">Reference proteome</keyword>
<evidence type="ECO:0000259" key="2">
    <source>
        <dbReference type="PROSITE" id="PS50181"/>
    </source>
</evidence>
<dbReference type="Pfam" id="PF12937">
    <property type="entry name" value="F-box-like"/>
    <property type="match status" value="1"/>
</dbReference>
<reference evidence="3 4" key="1">
    <citation type="journal article" date="2019" name="Nat. Ecol. Evol.">
        <title>Megaphylogeny resolves global patterns of mushroom evolution.</title>
        <authorList>
            <person name="Varga T."/>
            <person name="Krizsan K."/>
            <person name="Foldi C."/>
            <person name="Dima B."/>
            <person name="Sanchez-Garcia M."/>
            <person name="Sanchez-Ramirez S."/>
            <person name="Szollosi G.J."/>
            <person name="Szarkandi J.G."/>
            <person name="Papp V."/>
            <person name="Albert L."/>
            <person name="Andreopoulos W."/>
            <person name="Angelini C."/>
            <person name="Antonin V."/>
            <person name="Barry K.W."/>
            <person name="Bougher N.L."/>
            <person name="Buchanan P."/>
            <person name="Buyck B."/>
            <person name="Bense V."/>
            <person name="Catcheside P."/>
            <person name="Chovatia M."/>
            <person name="Cooper J."/>
            <person name="Damon W."/>
            <person name="Desjardin D."/>
            <person name="Finy P."/>
            <person name="Geml J."/>
            <person name="Haridas S."/>
            <person name="Hughes K."/>
            <person name="Justo A."/>
            <person name="Karasinski D."/>
            <person name="Kautmanova I."/>
            <person name="Kiss B."/>
            <person name="Kocsube S."/>
            <person name="Kotiranta H."/>
            <person name="LaButti K.M."/>
            <person name="Lechner B.E."/>
            <person name="Liimatainen K."/>
            <person name="Lipzen A."/>
            <person name="Lukacs Z."/>
            <person name="Mihaltcheva S."/>
            <person name="Morgado L.N."/>
            <person name="Niskanen T."/>
            <person name="Noordeloos M.E."/>
            <person name="Ohm R.A."/>
            <person name="Ortiz-Santana B."/>
            <person name="Ovrebo C."/>
            <person name="Racz N."/>
            <person name="Riley R."/>
            <person name="Savchenko A."/>
            <person name="Shiryaev A."/>
            <person name="Soop K."/>
            <person name="Spirin V."/>
            <person name="Szebenyi C."/>
            <person name="Tomsovsky M."/>
            <person name="Tulloss R.E."/>
            <person name="Uehling J."/>
            <person name="Grigoriev I.V."/>
            <person name="Vagvolgyi C."/>
            <person name="Papp T."/>
            <person name="Martin F.M."/>
            <person name="Miettinen O."/>
            <person name="Hibbett D.S."/>
            <person name="Nagy L.G."/>
        </authorList>
    </citation>
    <scope>NUCLEOTIDE SEQUENCE [LARGE SCALE GENOMIC DNA]</scope>
    <source>
        <strain evidence="3 4">CBS 121175</strain>
    </source>
</reference>
<name>A0A5C3LE12_COPMA</name>
<feature type="region of interest" description="Disordered" evidence="1">
    <location>
        <begin position="1"/>
        <end position="53"/>
    </location>
</feature>
<dbReference type="InterPro" id="IPR001810">
    <property type="entry name" value="F-box_dom"/>
</dbReference>
<dbReference type="PROSITE" id="PS50181">
    <property type="entry name" value="FBOX"/>
    <property type="match status" value="1"/>
</dbReference>
<protein>
    <recommendedName>
        <fullName evidence="2">F-box domain-containing protein</fullName>
    </recommendedName>
</protein>
<evidence type="ECO:0000313" key="3">
    <source>
        <dbReference type="EMBL" id="TFK30166.1"/>
    </source>
</evidence>
<evidence type="ECO:0000256" key="1">
    <source>
        <dbReference type="SAM" id="MobiDB-lite"/>
    </source>
</evidence>
<sequence>MTSHSSLPRTTFYSSTAPGSSMNADHTIEITSPDSGKSAKKRKTSGNAKDDGVKPAWSRLRKAKRPGYLARLTDTPLDILLEIFSKLQPGDLLNLARSSKALRRIVLNRTLAGGVWRSAFVNVSDPRAPMPPCPEDLSLVRYANLVYDRYCFECGSTEKLEVCWPEYTRLCPECFNNNFIEVKFQQDNTVDQDLSRLVYHRFRSVGGKLRGPLCFKRAHESLQQRLTLLEPDREAYNAYVKDETRRALVRSNLSNEIRSWGGRTRKLKKADGVEKRRAVQDAYKTKLVELGYQREVDRLSSRELRSLPGFKGVKPLDEKRE</sequence>
<organism evidence="3 4">
    <name type="scientific">Coprinopsis marcescibilis</name>
    <name type="common">Agaric fungus</name>
    <name type="synonym">Psathyrella marcescibilis</name>
    <dbReference type="NCBI Taxonomy" id="230819"/>
    <lineage>
        <taxon>Eukaryota</taxon>
        <taxon>Fungi</taxon>
        <taxon>Dikarya</taxon>
        <taxon>Basidiomycota</taxon>
        <taxon>Agaricomycotina</taxon>
        <taxon>Agaricomycetes</taxon>
        <taxon>Agaricomycetidae</taxon>
        <taxon>Agaricales</taxon>
        <taxon>Agaricineae</taxon>
        <taxon>Psathyrellaceae</taxon>
        <taxon>Coprinopsis</taxon>
    </lineage>
</organism>
<dbReference type="EMBL" id="ML210147">
    <property type="protein sequence ID" value="TFK30166.1"/>
    <property type="molecule type" value="Genomic_DNA"/>
</dbReference>
<dbReference type="SUPFAM" id="SSF81383">
    <property type="entry name" value="F-box domain"/>
    <property type="match status" value="1"/>
</dbReference>
<feature type="compositionally biased region" description="Polar residues" evidence="1">
    <location>
        <begin position="1"/>
        <end position="35"/>
    </location>
</feature>
<accession>A0A5C3LE12</accession>
<feature type="domain" description="F-box" evidence="2">
    <location>
        <begin position="69"/>
        <end position="119"/>
    </location>
</feature>
<evidence type="ECO:0000313" key="4">
    <source>
        <dbReference type="Proteomes" id="UP000307440"/>
    </source>
</evidence>
<dbReference type="InterPro" id="IPR036047">
    <property type="entry name" value="F-box-like_dom_sf"/>
</dbReference>
<dbReference type="CDD" id="cd09917">
    <property type="entry name" value="F-box_SF"/>
    <property type="match status" value="1"/>
</dbReference>
<proteinExistence type="predicted"/>
<gene>
    <name evidence="3" type="ORF">FA15DRAFT_201250</name>
</gene>
<dbReference type="AlphaFoldDB" id="A0A5C3LE12"/>
<dbReference type="Proteomes" id="UP000307440">
    <property type="component" value="Unassembled WGS sequence"/>
</dbReference>
<dbReference type="OrthoDB" id="2322499at2759"/>